<dbReference type="Proteomes" id="UP000217289">
    <property type="component" value="Chromosome"/>
</dbReference>
<dbReference type="KEGG" id="mbd:MEBOL_005622"/>
<keyword evidence="3" id="KW-0624">Polysaccharide degradation</keyword>
<dbReference type="PANTHER" id="PTHR10963">
    <property type="entry name" value="GLYCOSYL HYDROLASE-RELATED"/>
    <property type="match status" value="1"/>
</dbReference>
<dbReference type="InterPro" id="IPR008999">
    <property type="entry name" value="Actin-crosslinking"/>
</dbReference>
<evidence type="ECO:0000256" key="1">
    <source>
        <dbReference type="ARBA" id="ARBA00006865"/>
    </source>
</evidence>
<dbReference type="SUPFAM" id="SSF50405">
    <property type="entry name" value="Actin-crosslinking proteins"/>
    <property type="match status" value="1"/>
</dbReference>
<dbReference type="GO" id="GO:0004553">
    <property type="term" value="F:hydrolase activity, hydrolyzing O-glycosyl compounds"/>
    <property type="evidence" value="ECO:0007669"/>
    <property type="project" value="InterPro"/>
</dbReference>
<keyword evidence="3" id="KW-0858">Xylan degradation</keyword>
<dbReference type="Gene3D" id="2.80.10.50">
    <property type="match status" value="1"/>
</dbReference>
<dbReference type="InterPro" id="IPR013320">
    <property type="entry name" value="ConA-like_dom_sf"/>
</dbReference>
<keyword evidence="3" id="KW-0378">Hydrolase</keyword>
<evidence type="ECO:0000313" key="4">
    <source>
        <dbReference type="Proteomes" id="UP000217289"/>
    </source>
</evidence>
<dbReference type="CDD" id="cd23342">
    <property type="entry name" value="beta-trefoil_FSCN_ZgPorA-like"/>
    <property type="match status" value="1"/>
</dbReference>
<dbReference type="SUPFAM" id="SSF49899">
    <property type="entry name" value="Concanavalin A-like lectins/glucanases"/>
    <property type="match status" value="1"/>
</dbReference>
<keyword evidence="3" id="KW-0119">Carbohydrate metabolism</keyword>
<keyword evidence="3" id="KW-0326">Glycosidase</keyword>
<name>A0A250IMH4_9BACT</name>
<protein>
    <submittedName>
        <fullName evidence="3">Endo-1,4-beta-xylanase</fullName>
    </submittedName>
</protein>
<dbReference type="RefSeq" id="WP_095980370.1">
    <property type="nucleotide sequence ID" value="NZ_CP022163.1"/>
</dbReference>
<feature type="domain" description="GH16" evidence="2">
    <location>
        <begin position="189"/>
        <end position="452"/>
    </location>
</feature>
<dbReference type="Gene3D" id="2.60.120.200">
    <property type="match status" value="1"/>
</dbReference>
<organism evidence="3 4">
    <name type="scientific">Melittangium boletus DSM 14713</name>
    <dbReference type="NCBI Taxonomy" id="1294270"/>
    <lineage>
        <taxon>Bacteria</taxon>
        <taxon>Pseudomonadati</taxon>
        <taxon>Myxococcota</taxon>
        <taxon>Myxococcia</taxon>
        <taxon>Myxococcales</taxon>
        <taxon>Cystobacterineae</taxon>
        <taxon>Archangiaceae</taxon>
        <taxon>Melittangium</taxon>
    </lineage>
</organism>
<dbReference type="AlphaFoldDB" id="A0A250IMH4"/>
<sequence>MNAKLGKTTGMNWLVKWGLGGVLLVASACGQSPETSTPAAVETAEVQQRATVAPIGKTIWLRAGTNGKIVSADRNINANAPLVANRDAAAGWEKFVVGSAGGDYITLRVQETGAYLSADPNNAGEVTGFRTAVGEWEQFLWVDFGNGSIGLKAKSTGKFVVTDTNRGAHAPLFADRATAGQWESFTWAADGGGTTPPPSGGGWVQVWGDEFDGTSVNTSNWTPNTTVHVNNEQQQYTNSSENIQVSNGTLKLIARYKPTNGYPFTSGRLESAGKREFGHGAVEARIKMPVGPGLWPAFWMLGNDINSVGWPQCGELDILENVGYADWTSGALHGPGYSGNTPINAQFRAQFVNNPVSNWHTYRTEYSSADIKWFIDGQLVKTVLKSEVTRYGAYVYDHPFFIILNLAVGGGYPQGVNGATWPYPGVPQSTADLITRTPQVMEIDYVRAFQWR</sequence>
<dbReference type="InterPro" id="IPR050546">
    <property type="entry name" value="Glycosyl_Hydrlase_16"/>
</dbReference>
<gene>
    <name evidence="3" type="ORF">MEBOL_005622</name>
</gene>
<dbReference type="PROSITE" id="PS51257">
    <property type="entry name" value="PROKAR_LIPOPROTEIN"/>
    <property type="match status" value="1"/>
</dbReference>
<dbReference type="EMBL" id="CP022163">
    <property type="protein sequence ID" value="ATB32146.1"/>
    <property type="molecule type" value="Genomic_DNA"/>
</dbReference>
<dbReference type="InterPro" id="IPR000757">
    <property type="entry name" value="Beta-glucanase-like"/>
</dbReference>
<proteinExistence type="inferred from homology"/>
<dbReference type="PROSITE" id="PS51762">
    <property type="entry name" value="GH16_2"/>
    <property type="match status" value="1"/>
</dbReference>
<reference evidence="3 4" key="1">
    <citation type="submission" date="2017-06" db="EMBL/GenBank/DDBJ databases">
        <authorList>
            <person name="Kim H.J."/>
            <person name="Triplett B.A."/>
        </authorList>
    </citation>
    <scope>NUCLEOTIDE SEQUENCE [LARGE SCALE GENOMIC DNA]</scope>
    <source>
        <strain evidence="3 4">DSM 14713</strain>
    </source>
</reference>
<evidence type="ECO:0000259" key="2">
    <source>
        <dbReference type="PROSITE" id="PS51762"/>
    </source>
</evidence>
<evidence type="ECO:0000313" key="3">
    <source>
        <dbReference type="EMBL" id="ATB32146.1"/>
    </source>
</evidence>
<dbReference type="OrthoDB" id="9809583at2"/>
<keyword evidence="4" id="KW-1185">Reference proteome</keyword>
<dbReference type="PANTHER" id="PTHR10963:SF55">
    <property type="entry name" value="GLYCOSIDE HYDROLASE FAMILY 16 PROTEIN"/>
    <property type="match status" value="1"/>
</dbReference>
<comment type="similarity">
    <text evidence="1">Belongs to the glycosyl hydrolase 16 family.</text>
</comment>
<dbReference type="Pfam" id="PF00722">
    <property type="entry name" value="Glyco_hydro_16"/>
    <property type="match status" value="1"/>
</dbReference>
<dbReference type="GO" id="GO:0045493">
    <property type="term" value="P:xylan catabolic process"/>
    <property type="evidence" value="ECO:0007669"/>
    <property type="project" value="UniProtKB-KW"/>
</dbReference>
<dbReference type="CDD" id="cd08023">
    <property type="entry name" value="GH16_laminarinase_like"/>
    <property type="match status" value="1"/>
</dbReference>
<accession>A0A250IMH4</accession>